<comment type="caution">
    <text evidence="2">The sequence shown here is derived from an EMBL/GenBank/DDBJ whole genome shotgun (WGS) entry which is preliminary data.</text>
</comment>
<gene>
    <name evidence="2" type="ORF">KQX54_016868</name>
</gene>
<keyword evidence="3" id="KW-1185">Reference proteome</keyword>
<protein>
    <submittedName>
        <fullName evidence="2">Uncharacterized protein</fullName>
    </submittedName>
</protein>
<organism evidence="2 3">
    <name type="scientific">Cotesia glomerata</name>
    <name type="common">Lepidopteran parasitic wasp</name>
    <name type="synonym">Apanteles glomeratus</name>
    <dbReference type="NCBI Taxonomy" id="32391"/>
    <lineage>
        <taxon>Eukaryota</taxon>
        <taxon>Metazoa</taxon>
        <taxon>Ecdysozoa</taxon>
        <taxon>Arthropoda</taxon>
        <taxon>Hexapoda</taxon>
        <taxon>Insecta</taxon>
        <taxon>Pterygota</taxon>
        <taxon>Neoptera</taxon>
        <taxon>Endopterygota</taxon>
        <taxon>Hymenoptera</taxon>
        <taxon>Apocrita</taxon>
        <taxon>Ichneumonoidea</taxon>
        <taxon>Braconidae</taxon>
        <taxon>Microgastrinae</taxon>
        <taxon>Cotesia</taxon>
    </lineage>
</organism>
<reference evidence="2 3" key="1">
    <citation type="journal article" date="2021" name="J. Hered.">
        <title>A chromosome-level genome assembly of the parasitoid wasp, Cotesia glomerata (Hymenoptera: Braconidae).</title>
        <authorList>
            <person name="Pinto B.J."/>
            <person name="Weis J.J."/>
            <person name="Gamble T."/>
            <person name="Ode P.J."/>
            <person name="Paul R."/>
            <person name="Zaspel J.M."/>
        </authorList>
    </citation>
    <scope>NUCLEOTIDE SEQUENCE [LARGE SCALE GENOMIC DNA]</scope>
    <source>
        <strain evidence="2">CgM1</strain>
    </source>
</reference>
<proteinExistence type="predicted"/>
<accession>A0AAV7HY66</accession>
<sequence length="154" mass="17533">MERDDGMGAYCMQHLSTPSSFGTHTLKSPYINTHPSSMIHLHQYYRARRDEKSVSRTRSTAAWSMPREMDKSEWEASVSPFCLCRSKPRVEPKSFSPEFVVLEQYRVELNSLCLTTSAQRAAALHANHLPVAKAPPEKRKESITSQTQCISYLP</sequence>
<dbReference type="AlphaFoldDB" id="A0AAV7HY66"/>
<dbReference type="Proteomes" id="UP000826195">
    <property type="component" value="Unassembled WGS sequence"/>
</dbReference>
<feature type="compositionally biased region" description="Polar residues" evidence="1">
    <location>
        <begin position="143"/>
        <end position="154"/>
    </location>
</feature>
<dbReference type="EMBL" id="JAHXZJ010002982">
    <property type="protein sequence ID" value="KAH0535502.1"/>
    <property type="molecule type" value="Genomic_DNA"/>
</dbReference>
<name>A0AAV7HY66_COTGL</name>
<evidence type="ECO:0000313" key="2">
    <source>
        <dbReference type="EMBL" id="KAH0535502.1"/>
    </source>
</evidence>
<evidence type="ECO:0000256" key="1">
    <source>
        <dbReference type="SAM" id="MobiDB-lite"/>
    </source>
</evidence>
<evidence type="ECO:0000313" key="3">
    <source>
        <dbReference type="Proteomes" id="UP000826195"/>
    </source>
</evidence>
<feature type="region of interest" description="Disordered" evidence="1">
    <location>
        <begin position="134"/>
        <end position="154"/>
    </location>
</feature>